<proteinExistence type="predicted"/>
<keyword evidence="2" id="KW-0472">Membrane</keyword>
<feature type="coiled-coil region" evidence="1">
    <location>
        <begin position="63"/>
        <end position="90"/>
    </location>
</feature>
<keyword evidence="2" id="KW-0812">Transmembrane</keyword>
<sequence>MIKFFRHIRQSMINQNRTKKYLLYAVGEIILVVIGILIALQINNWNENRINRNAEKDIIRKLNKDFKINKKAIEENLLRLENQMDANKILMTLIGASDEELSVHNLDSLFSVSMGDSDIAFADNTLNNLIQTDRLTLIQNEALSDLLYQWGVIKEIRAKRVDRIDNWVNEQYLPYLLSKISFKEMDAYSGFEWAGKSKVKPSYYSLFQEIKFENFLDNVLWYNQKLLERNLETKTLINEIIVQTKSSIND</sequence>
<dbReference type="RefSeq" id="WP_155089871.1">
    <property type="nucleotide sequence ID" value="NZ_WJYA01000008.1"/>
</dbReference>
<organism evidence="3 4">
    <name type="scientific">Winogradskyella ouciana</name>
    <dbReference type="NCBI Taxonomy" id="2608631"/>
    <lineage>
        <taxon>Bacteria</taxon>
        <taxon>Pseudomonadati</taxon>
        <taxon>Bacteroidota</taxon>
        <taxon>Flavobacteriia</taxon>
        <taxon>Flavobacteriales</taxon>
        <taxon>Flavobacteriaceae</taxon>
        <taxon>Winogradskyella</taxon>
    </lineage>
</organism>
<feature type="transmembrane region" description="Helical" evidence="2">
    <location>
        <begin position="21"/>
        <end position="42"/>
    </location>
</feature>
<dbReference type="Proteomes" id="UP000447545">
    <property type="component" value="Unassembled WGS sequence"/>
</dbReference>
<evidence type="ECO:0000256" key="2">
    <source>
        <dbReference type="SAM" id="Phobius"/>
    </source>
</evidence>
<reference evidence="3 4" key="1">
    <citation type="submission" date="2019-11" db="EMBL/GenBank/DDBJ databases">
        <title>Winogradskyella ouciana sp. nov., isolated from the hadal seawater of the Mariana Trench.</title>
        <authorList>
            <person name="Liu R."/>
        </authorList>
    </citation>
    <scope>NUCLEOTIDE SEQUENCE [LARGE SCALE GENOMIC DNA]</scope>
    <source>
        <strain evidence="3 4">ZXX205</strain>
    </source>
</reference>
<name>A0A7K1GEX2_9FLAO</name>
<keyword evidence="2" id="KW-1133">Transmembrane helix</keyword>
<dbReference type="EMBL" id="WJYA01000008">
    <property type="protein sequence ID" value="MTE27850.1"/>
    <property type="molecule type" value="Genomic_DNA"/>
</dbReference>
<accession>A0A7K1GEX2</accession>
<keyword evidence="1" id="KW-0175">Coiled coil</keyword>
<protein>
    <submittedName>
        <fullName evidence="3">Uncharacterized protein</fullName>
    </submittedName>
</protein>
<evidence type="ECO:0000313" key="3">
    <source>
        <dbReference type="EMBL" id="MTE27850.1"/>
    </source>
</evidence>
<gene>
    <name evidence="3" type="ORF">F1003_12985</name>
</gene>
<keyword evidence="4" id="KW-1185">Reference proteome</keyword>
<comment type="caution">
    <text evidence="3">The sequence shown here is derived from an EMBL/GenBank/DDBJ whole genome shotgun (WGS) entry which is preliminary data.</text>
</comment>
<evidence type="ECO:0000256" key="1">
    <source>
        <dbReference type="SAM" id="Coils"/>
    </source>
</evidence>
<evidence type="ECO:0000313" key="4">
    <source>
        <dbReference type="Proteomes" id="UP000447545"/>
    </source>
</evidence>
<dbReference type="AlphaFoldDB" id="A0A7K1GEX2"/>